<evidence type="ECO:0000256" key="2">
    <source>
        <dbReference type="ARBA" id="ARBA00022614"/>
    </source>
</evidence>
<dbReference type="AlphaFoldDB" id="M8B865"/>
<reference evidence="5" key="1">
    <citation type="submission" date="2015-06" db="UniProtKB">
        <authorList>
            <consortium name="EnsemblPlants"/>
        </authorList>
    </citation>
    <scope>IDENTIFICATION</scope>
</reference>
<feature type="domain" description="Leucine-rich repeat-containing N-terminal plant-type" evidence="4">
    <location>
        <begin position="41"/>
        <end position="73"/>
    </location>
</feature>
<evidence type="ECO:0000256" key="3">
    <source>
        <dbReference type="ARBA" id="ARBA00022737"/>
    </source>
</evidence>
<dbReference type="PANTHER" id="PTHR48059:SF30">
    <property type="entry name" value="OS06G0587000 PROTEIN"/>
    <property type="match status" value="1"/>
</dbReference>
<dbReference type="InterPro" id="IPR051848">
    <property type="entry name" value="PGIP"/>
</dbReference>
<dbReference type="PANTHER" id="PTHR48059">
    <property type="entry name" value="POLYGALACTURONASE INHIBITOR 1"/>
    <property type="match status" value="1"/>
</dbReference>
<dbReference type="InterPro" id="IPR032675">
    <property type="entry name" value="LRR_dom_sf"/>
</dbReference>
<keyword evidence="2" id="KW-0433">Leucine-rich repeat</keyword>
<dbReference type="InterPro" id="IPR013210">
    <property type="entry name" value="LRR_N_plant-typ"/>
</dbReference>
<comment type="subcellular location">
    <subcellularLocation>
        <location evidence="1">Cell envelope</location>
    </subcellularLocation>
</comment>
<dbReference type="SUPFAM" id="SSF52058">
    <property type="entry name" value="L domain-like"/>
    <property type="match status" value="1"/>
</dbReference>
<name>M8B865_AEGTA</name>
<dbReference type="Gene3D" id="3.80.10.10">
    <property type="entry name" value="Ribonuclease Inhibitor"/>
    <property type="match status" value="1"/>
</dbReference>
<evidence type="ECO:0000259" key="4">
    <source>
        <dbReference type="Pfam" id="PF08263"/>
    </source>
</evidence>
<organism evidence="5">
    <name type="scientific">Aegilops tauschii</name>
    <name type="common">Tausch's goatgrass</name>
    <name type="synonym">Aegilops squarrosa</name>
    <dbReference type="NCBI Taxonomy" id="37682"/>
    <lineage>
        <taxon>Eukaryota</taxon>
        <taxon>Viridiplantae</taxon>
        <taxon>Streptophyta</taxon>
        <taxon>Embryophyta</taxon>
        <taxon>Tracheophyta</taxon>
        <taxon>Spermatophyta</taxon>
        <taxon>Magnoliopsida</taxon>
        <taxon>Liliopsida</taxon>
        <taxon>Poales</taxon>
        <taxon>Poaceae</taxon>
        <taxon>BOP clade</taxon>
        <taxon>Pooideae</taxon>
        <taxon>Triticodae</taxon>
        <taxon>Triticeae</taxon>
        <taxon>Triticinae</taxon>
        <taxon>Aegilops</taxon>
    </lineage>
</organism>
<dbReference type="EnsemblPlants" id="EMT20975">
    <property type="protein sequence ID" value="EMT20975"/>
    <property type="gene ID" value="F775_02159"/>
</dbReference>
<accession>M8B865</accession>
<protein>
    <recommendedName>
        <fullName evidence="4">Leucine-rich repeat-containing N-terminal plant-type domain-containing protein</fullName>
    </recommendedName>
</protein>
<sequence length="124" mass="13608">MPQSRVLLLPIVALLTAGFLLPARTDAARPLRPERTTTIELHTLLAIKNEWGNPMQLASWNTTDHCSWTGVTCVARSGGLIKGISFKVVNLAGSFPPSMCNLKYLTQLDISHNKLTDRFPGIPL</sequence>
<evidence type="ECO:0000256" key="1">
    <source>
        <dbReference type="ARBA" id="ARBA00004196"/>
    </source>
</evidence>
<evidence type="ECO:0000313" key="5">
    <source>
        <dbReference type="EnsemblPlants" id="EMT20975"/>
    </source>
</evidence>
<keyword evidence="3" id="KW-0677">Repeat</keyword>
<proteinExistence type="predicted"/>
<dbReference type="Pfam" id="PF08263">
    <property type="entry name" value="LRRNT_2"/>
    <property type="match status" value="1"/>
</dbReference>